<evidence type="ECO:0000313" key="3">
    <source>
        <dbReference type="Proteomes" id="UP000001542"/>
    </source>
</evidence>
<dbReference type="OrthoDB" id="10572051at2759"/>
<feature type="domain" description="Putative nitroreductase TM1586" evidence="1">
    <location>
        <begin position="11"/>
        <end position="216"/>
    </location>
</feature>
<dbReference type="AlphaFoldDB" id="A2DQ62"/>
<dbReference type="VEuPathDB" id="TrichDB:TVAGG3_0385400"/>
<reference evidence="2" key="2">
    <citation type="journal article" date="2007" name="Science">
        <title>Draft genome sequence of the sexually transmitted pathogen Trichomonas vaginalis.</title>
        <authorList>
            <person name="Carlton J.M."/>
            <person name="Hirt R.P."/>
            <person name="Silva J.C."/>
            <person name="Delcher A.L."/>
            <person name="Schatz M."/>
            <person name="Zhao Q."/>
            <person name="Wortman J.R."/>
            <person name="Bidwell S.L."/>
            <person name="Alsmark U.C.M."/>
            <person name="Besteiro S."/>
            <person name="Sicheritz-Ponten T."/>
            <person name="Noel C.J."/>
            <person name="Dacks J.B."/>
            <person name="Foster P.G."/>
            <person name="Simillion C."/>
            <person name="Van de Peer Y."/>
            <person name="Miranda-Saavedra D."/>
            <person name="Barton G.J."/>
            <person name="Westrop G.D."/>
            <person name="Mueller S."/>
            <person name="Dessi D."/>
            <person name="Fiori P.L."/>
            <person name="Ren Q."/>
            <person name="Paulsen I."/>
            <person name="Zhang H."/>
            <person name="Bastida-Corcuera F.D."/>
            <person name="Simoes-Barbosa A."/>
            <person name="Brown M.T."/>
            <person name="Hayes R.D."/>
            <person name="Mukherjee M."/>
            <person name="Okumura C.Y."/>
            <person name="Schneider R."/>
            <person name="Smith A.J."/>
            <person name="Vanacova S."/>
            <person name="Villalvazo M."/>
            <person name="Haas B.J."/>
            <person name="Pertea M."/>
            <person name="Feldblyum T.V."/>
            <person name="Utterback T.R."/>
            <person name="Shu C.L."/>
            <person name="Osoegawa K."/>
            <person name="de Jong P.J."/>
            <person name="Hrdy I."/>
            <person name="Horvathova L."/>
            <person name="Zubacova Z."/>
            <person name="Dolezal P."/>
            <person name="Malik S.B."/>
            <person name="Logsdon J.M. Jr."/>
            <person name="Henze K."/>
            <person name="Gupta A."/>
            <person name="Wang C.C."/>
            <person name="Dunne R.L."/>
            <person name="Upcroft J.A."/>
            <person name="Upcroft P."/>
            <person name="White O."/>
            <person name="Salzberg S.L."/>
            <person name="Tang P."/>
            <person name="Chiu C.-H."/>
            <person name="Lee Y.-S."/>
            <person name="Embley T.M."/>
            <person name="Coombs G.H."/>
            <person name="Mottram J.C."/>
            <person name="Tachezy J."/>
            <person name="Fraser-Liggett C.M."/>
            <person name="Johnson P.J."/>
        </authorList>
    </citation>
    <scope>NUCLEOTIDE SEQUENCE [LARGE SCALE GENOMIC DNA]</scope>
    <source>
        <strain evidence="2">G3</strain>
    </source>
</reference>
<sequence>MTDKTSFRDLLNSRKSNHVFSKEGVDEVMWKKITDLINHWDSKSEFTNMTVRLHFHDNKLGASDFSGELGWVIGSYFSPNDKSREYLYQMEVAYRLFKLSIDLQRIGVASCFATYSMDEVKATELSKPFHSMEFSAPIALVIGIASTKGSIISKFKGWLTSDSYRVPLDQLLIEPEQSSKFVVGKVRDALTLATRAPSIGNMQTWRVLAKDGKIDFYAVSEVPEKFFNLGCFIAAYDIAAKGLKLKGSWKNSSHIDIEGDYGISFI</sequence>
<dbReference type="InterPro" id="IPR029478">
    <property type="entry name" value="TM1586_NiRdase"/>
</dbReference>
<proteinExistence type="predicted"/>
<dbReference type="EMBL" id="DS113230">
    <property type="protein sequence ID" value="EAY17489.1"/>
    <property type="molecule type" value="Genomic_DNA"/>
</dbReference>
<evidence type="ECO:0000313" key="2">
    <source>
        <dbReference type="EMBL" id="EAY17489.1"/>
    </source>
</evidence>
<dbReference type="SMR" id="A2DQ62"/>
<protein>
    <recommendedName>
        <fullName evidence="1">Putative nitroreductase TM1586 domain-containing protein</fullName>
    </recommendedName>
</protein>
<organism evidence="2 3">
    <name type="scientific">Trichomonas vaginalis (strain ATCC PRA-98 / G3)</name>
    <dbReference type="NCBI Taxonomy" id="412133"/>
    <lineage>
        <taxon>Eukaryota</taxon>
        <taxon>Metamonada</taxon>
        <taxon>Parabasalia</taxon>
        <taxon>Trichomonadida</taxon>
        <taxon>Trichomonadidae</taxon>
        <taxon>Trichomonas</taxon>
    </lineage>
</organism>
<reference evidence="2" key="1">
    <citation type="submission" date="2006-10" db="EMBL/GenBank/DDBJ databases">
        <authorList>
            <person name="Amadeo P."/>
            <person name="Zhao Q."/>
            <person name="Wortman J."/>
            <person name="Fraser-Liggett C."/>
            <person name="Carlton J."/>
        </authorList>
    </citation>
    <scope>NUCLEOTIDE SEQUENCE</scope>
    <source>
        <strain evidence="2">G3</strain>
    </source>
</reference>
<keyword evidence="3" id="KW-1185">Reference proteome</keyword>
<accession>A2DQ62</accession>
<dbReference type="Pfam" id="PF14512">
    <property type="entry name" value="TM1586_NiRdase"/>
    <property type="match status" value="1"/>
</dbReference>
<dbReference type="InParanoid" id="A2DQ62"/>
<dbReference type="RefSeq" id="XP_001329624.1">
    <property type="nucleotide sequence ID" value="XM_001329589.1"/>
</dbReference>
<dbReference type="KEGG" id="tva:4775506"/>
<dbReference type="Proteomes" id="UP000001542">
    <property type="component" value="Unassembled WGS sequence"/>
</dbReference>
<dbReference type="VEuPathDB" id="TrichDB:TVAG_494310"/>
<evidence type="ECO:0000259" key="1">
    <source>
        <dbReference type="Pfam" id="PF14512"/>
    </source>
</evidence>
<name>A2DQ62_TRIV3</name>
<gene>
    <name evidence="2" type="ORF">TVAG_494310</name>
</gene>